<gene>
    <name evidence="1" type="ORF">SLITO_v1c06060</name>
</gene>
<sequence>MYTSKNDLIGYDDKIDVFFILGNYKNLDKTPDFKISAKILEDSSEQNTTINYFKLTNISANKFEEKLYSANLIFNFDDNSTKPLKDTKYKIKFNITDIEEEVGTINVNYKSNNN</sequence>
<evidence type="ECO:0000313" key="2">
    <source>
        <dbReference type="Proteomes" id="UP000067476"/>
    </source>
</evidence>
<dbReference type="STRING" id="216942.SLITO_v1c06060"/>
<dbReference type="EMBL" id="CP012357">
    <property type="protein sequence ID" value="AKX34240.1"/>
    <property type="molecule type" value="Genomic_DNA"/>
</dbReference>
<evidence type="ECO:0000313" key="1">
    <source>
        <dbReference type="EMBL" id="AKX34240.1"/>
    </source>
</evidence>
<protein>
    <submittedName>
        <fullName evidence="1">Uncharacterized protein</fullName>
    </submittedName>
</protein>
<dbReference type="KEGG" id="sll:SLITO_v1c06060"/>
<reference evidence="1 2" key="1">
    <citation type="journal article" date="2015" name="Genome Announc.">
        <title>Complete Genome Sequence of Spiroplasma litorale TN-1T (DSM 21781), a Bacterium Isolated from a Green-Eyed Horsefly (Tabanus nigrovittatus).</title>
        <authorList>
            <person name="Lo W.S."/>
            <person name="Lai Y.C."/>
            <person name="Lien Y.W."/>
            <person name="Wang T.H."/>
            <person name="Kuo C.H."/>
        </authorList>
    </citation>
    <scope>NUCLEOTIDE SEQUENCE [LARGE SCALE GENOMIC DNA]</scope>
    <source>
        <strain evidence="1 2">TN-1</strain>
    </source>
</reference>
<dbReference type="OrthoDB" id="9911674at2"/>
<dbReference type="PATRIC" id="fig|216942.3.peg.614"/>
<name>A0A0K1W1P3_9MOLU</name>
<dbReference type="AlphaFoldDB" id="A0A0K1W1P3"/>
<organism evidence="1 2">
    <name type="scientific">Spiroplasma litorale</name>
    <dbReference type="NCBI Taxonomy" id="216942"/>
    <lineage>
        <taxon>Bacteria</taxon>
        <taxon>Bacillati</taxon>
        <taxon>Mycoplasmatota</taxon>
        <taxon>Mollicutes</taxon>
        <taxon>Entomoplasmatales</taxon>
        <taxon>Spiroplasmataceae</taxon>
        <taxon>Spiroplasma</taxon>
    </lineage>
</organism>
<keyword evidence="2" id="KW-1185">Reference proteome</keyword>
<proteinExistence type="predicted"/>
<dbReference type="RefSeq" id="WP_075058338.1">
    <property type="nucleotide sequence ID" value="NZ_CP012357.1"/>
</dbReference>
<accession>A0A0K1W1P3</accession>
<dbReference type="Proteomes" id="UP000067476">
    <property type="component" value="Chromosome"/>
</dbReference>